<reference evidence="1 2" key="1">
    <citation type="submission" date="2014-03" db="EMBL/GenBank/DDBJ databases">
        <title>Genomics of Bifidobacteria.</title>
        <authorList>
            <person name="Ventura M."/>
            <person name="Milani C."/>
            <person name="Lugli G.A."/>
        </authorList>
    </citation>
    <scope>NUCLEOTIDE SEQUENCE [LARGE SCALE GENOMIC DNA]</scope>
    <source>
        <strain evidence="1 2">LMG 21775</strain>
    </source>
</reference>
<dbReference type="Gene3D" id="1.10.10.10">
    <property type="entry name" value="Winged helix-like DNA-binding domain superfamily/Winged helix DNA-binding domain"/>
    <property type="match status" value="1"/>
</dbReference>
<organism evidence="1 2">
    <name type="scientific">Bifidobacterium psychraerophilum</name>
    <dbReference type="NCBI Taxonomy" id="218140"/>
    <lineage>
        <taxon>Bacteria</taxon>
        <taxon>Bacillati</taxon>
        <taxon>Actinomycetota</taxon>
        <taxon>Actinomycetes</taxon>
        <taxon>Bifidobacteriales</taxon>
        <taxon>Bifidobacteriaceae</taxon>
        <taxon>Bifidobacterium</taxon>
    </lineage>
</organism>
<protein>
    <submittedName>
        <fullName evidence="1">Transcriptional regulator</fullName>
    </submittedName>
</protein>
<evidence type="ECO:0000313" key="1">
    <source>
        <dbReference type="EMBL" id="KFI82318.1"/>
    </source>
</evidence>
<comment type="caution">
    <text evidence="1">The sequence shown here is derived from an EMBL/GenBank/DDBJ whole genome shotgun (WGS) entry which is preliminary data.</text>
</comment>
<dbReference type="AlphaFoldDB" id="A0A087CGB8"/>
<dbReference type="RefSeq" id="WP_051921751.1">
    <property type="nucleotide sequence ID" value="NZ_JGZI01000009.1"/>
</dbReference>
<dbReference type="InterPro" id="IPR036390">
    <property type="entry name" value="WH_DNA-bd_sf"/>
</dbReference>
<dbReference type="Proteomes" id="UP000029050">
    <property type="component" value="Unassembled WGS sequence"/>
</dbReference>
<sequence>MSERLFGFLSAYQRLGNRQHTYDGITLSLAEVRMLDCIAQNPDTSLAQLSEALNQSRSASFQMVKRLTSMSLASKHTADSGHRVVVSLTRQGIRIHTQRVERLASLSQLVESVLERYPPEFLQSVDVLMGQLEEVWDSGLWLSDNTTARIEDDTAQDANDKGDVA</sequence>
<dbReference type="EMBL" id="JGZI01000009">
    <property type="protein sequence ID" value="KFI82318.1"/>
    <property type="molecule type" value="Genomic_DNA"/>
</dbReference>
<evidence type="ECO:0000313" key="2">
    <source>
        <dbReference type="Proteomes" id="UP000029050"/>
    </source>
</evidence>
<dbReference type="SUPFAM" id="SSF46785">
    <property type="entry name" value="Winged helix' DNA-binding domain"/>
    <property type="match status" value="1"/>
</dbReference>
<proteinExistence type="predicted"/>
<keyword evidence="2" id="KW-1185">Reference proteome</keyword>
<dbReference type="InterPro" id="IPR036388">
    <property type="entry name" value="WH-like_DNA-bd_sf"/>
</dbReference>
<dbReference type="Pfam" id="PF13412">
    <property type="entry name" value="HTH_24"/>
    <property type="match status" value="1"/>
</dbReference>
<gene>
    <name evidence="1" type="ORF">BPSY_1169</name>
</gene>
<name>A0A087CGB8_9BIFI</name>
<dbReference type="STRING" id="218140.BPSY_1169"/>
<dbReference type="OrthoDB" id="2366010at2"/>
<accession>A0A087CGB8</accession>